<feature type="region of interest" description="Disordered" evidence="8">
    <location>
        <begin position="854"/>
        <end position="890"/>
    </location>
</feature>
<dbReference type="GO" id="GO:0005634">
    <property type="term" value="C:nucleus"/>
    <property type="evidence" value="ECO:0007669"/>
    <property type="project" value="UniProtKB-SubCell"/>
</dbReference>
<dbReference type="PANTHER" id="PTHR40626">
    <property type="entry name" value="MIP31509P"/>
    <property type="match status" value="1"/>
</dbReference>
<dbReference type="Gene3D" id="3.30.160.60">
    <property type="entry name" value="Classic Zinc Finger"/>
    <property type="match status" value="2"/>
</dbReference>
<evidence type="ECO:0000256" key="7">
    <source>
        <dbReference type="PROSITE-ProRule" id="PRU00042"/>
    </source>
</evidence>
<dbReference type="InterPro" id="IPR051059">
    <property type="entry name" value="VerF-like"/>
</dbReference>
<keyword evidence="6" id="KW-0539">Nucleus</keyword>
<evidence type="ECO:0000313" key="11">
    <source>
        <dbReference type="Proteomes" id="UP000799770"/>
    </source>
</evidence>
<dbReference type="GO" id="GO:0000978">
    <property type="term" value="F:RNA polymerase II cis-regulatory region sequence-specific DNA binding"/>
    <property type="evidence" value="ECO:0007669"/>
    <property type="project" value="InterPro"/>
</dbReference>
<keyword evidence="4 7" id="KW-0863">Zinc-finger</keyword>
<dbReference type="SUPFAM" id="SSF57667">
    <property type="entry name" value="beta-beta-alpha zinc fingers"/>
    <property type="match status" value="1"/>
</dbReference>
<feature type="compositionally biased region" description="Polar residues" evidence="8">
    <location>
        <begin position="445"/>
        <end position="460"/>
    </location>
</feature>
<feature type="domain" description="C2H2-type" evidence="9">
    <location>
        <begin position="227"/>
        <end position="257"/>
    </location>
</feature>
<dbReference type="CDD" id="cd12148">
    <property type="entry name" value="fungal_TF_MHR"/>
    <property type="match status" value="1"/>
</dbReference>
<feature type="region of interest" description="Disordered" evidence="8">
    <location>
        <begin position="1"/>
        <end position="123"/>
    </location>
</feature>
<dbReference type="Proteomes" id="UP000799770">
    <property type="component" value="Unassembled WGS sequence"/>
</dbReference>
<keyword evidence="3" id="KW-0677">Repeat</keyword>
<feature type="domain" description="C2H2-type" evidence="9">
    <location>
        <begin position="199"/>
        <end position="226"/>
    </location>
</feature>
<evidence type="ECO:0000256" key="8">
    <source>
        <dbReference type="SAM" id="MobiDB-lite"/>
    </source>
</evidence>
<comment type="subcellular location">
    <subcellularLocation>
        <location evidence="1">Nucleus</location>
    </subcellularLocation>
</comment>
<evidence type="ECO:0000313" key="10">
    <source>
        <dbReference type="EMBL" id="KAF2113431.1"/>
    </source>
</evidence>
<dbReference type="PANTHER" id="PTHR40626:SF12">
    <property type="entry name" value="RFEC"/>
    <property type="match status" value="1"/>
</dbReference>
<dbReference type="GO" id="GO:0008270">
    <property type="term" value="F:zinc ion binding"/>
    <property type="evidence" value="ECO:0007669"/>
    <property type="project" value="UniProtKB-KW"/>
</dbReference>
<dbReference type="PROSITE" id="PS00028">
    <property type="entry name" value="ZINC_FINGER_C2H2_1"/>
    <property type="match status" value="1"/>
</dbReference>
<feature type="compositionally biased region" description="Low complexity" evidence="8">
    <location>
        <begin position="876"/>
        <end position="890"/>
    </location>
</feature>
<dbReference type="OrthoDB" id="9439903at2759"/>
<gene>
    <name evidence="10" type="ORF">BDV96DRAFT_496404</name>
</gene>
<dbReference type="SMART" id="SM00355">
    <property type="entry name" value="ZnF_C2H2"/>
    <property type="match status" value="2"/>
</dbReference>
<feature type="compositionally biased region" description="Low complexity" evidence="8">
    <location>
        <begin position="91"/>
        <end position="123"/>
    </location>
</feature>
<feature type="region of interest" description="Disordered" evidence="8">
    <location>
        <begin position="439"/>
        <end position="460"/>
    </location>
</feature>
<sequence length="1006" mass="110595">MDDRFRQPGLPAPGGGQYQSIGQQSYNGSQNHLPTLPPLQGSNNNAPFPSMYGHHSNPQTPITPASSTPSNNNSIPSISSQHPPLRPIQPSPSYSLPSSSYGLSQPPLLPTTTAHSSTHHMASAPLSSGLQDVRVGGLGLNSHSQLYPHAQIMSNQEPEPVHVVGQQGRRGVLPTHPGRPAPTAGKAPTNPNKNADGKFECPHCNKTYLHLKHLKRHLLRHTGERPYQCHLCKDTFSRSDILKRHFQKCSIRRGNPTGASHLQNAQSHLQKNRTPTGAEANSYLAHLPTSVAYSDGTYGNALVGMPSMTSMATDPSAYADGVPPMSAQSMSARTSRSNSLIRPGTGVEENRRSLSALDFGSNGRVNFNSGDFRAPGAVPNGLSHDLSSYGAQHNQNSGAGTNGANPYNYDHATGHPDMGQNNMPVKSEDTNASSYARPTLPNVEGLSNPQDSTLRWNSSFGGDHSQDNFLMNPSMASGPSNSRIYSNSHDRTFSGLYSNASGFVDTNSIFDNWVLGPSDPLQSKAEALVAFCCPNSSTITPNTQEPRNYERLKEILTVENIKHFLGEYRHFQSHWPMIHTPTFNPADANDGLVLAIITVGAVYSDRMEMEEVRWLMELVKSSIQRSSYLFQTATRTPQANSKLNILPYSNIEEVQSLLLLVALFVWHGSKSQRQQARDEFWIVAAVARKAALLNPTPRGQSSFSILHQLGEFDGTEMDTWTWKTWAEQETRVRVMYLAFLQDAALTIFFNAEPQFDIYEINIPLPVDDAAWDAKSAEECASALGLRGQIAQEKNMTGSRRAKQIGMSEALYFLQNGGDFPQRATNVYSKFVLIHALHVQIYKVQRQFLSLNSSLPGQGGRSSSGASTPRSHNDWMSTDGSTGTASNGNSGRAHQLLRLTMSAVERWKRTWDADVRIQYPPNQRRVGFCRDGIHFYFLAKIFLRSSRRDEWAAPPDVRIQQVLSLLNQIKAHTGSEGSVTAIDNSYGADYGVADLMLDMKLLFTPVH</sequence>
<keyword evidence="5" id="KW-0862">Zinc</keyword>
<dbReference type="GO" id="GO:0000785">
    <property type="term" value="C:chromatin"/>
    <property type="evidence" value="ECO:0007669"/>
    <property type="project" value="TreeGrafter"/>
</dbReference>
<feature type="compositionally biased region" description="Low complexity" evidence="8">
    <location>
        <begin position="58"/>
        <end position="83"/>
    </location>
</feature>
<evidence type="ECO:0000256" key="1">
    <source>
        <dbReference type="ARBA" id="ARBA00004123"/>
    </source>
</evidence>
<dbReference type="FunFam" id="3.30.160.60:FF:000100">
    <property type="entry name" value="Zinc finger 45-like"/>
    <property type="match status" value="1"/>
</dbReference>
<dbReference type="Pfam" id="PF04082">
    <property type="entry name" value="Fungal_trans"/>
    <property type="match status" value="1"/>
</dbReference>
<dbReference type="InterPro" id="IPR013087">
    <property type="entry name" value="Znf_C2H2_type"/>
</dbReference>
<evidence type="ECO:0000259" key="9">
    <source>
        <dbReference type="PROSITE" id="PS50157"/>
    </source>
</evidence>
<dbReference type="InterPro" id="IPR007219">
    <property type="entry name" value="XnlR_reg_dom"/>
</dbReference>
<name>A0A6A5Z544_9PLEO</name>
<dbReference type="AlphaFoldDB" id="A0A6A5Z544"/>
<feature type="compositionally biased region" description="Polar residues" evidence="8">
    <location>
        <begin position="862"/>
        <end position="875"/>
    </location>
</feature>
<accession>A0A6A5Z544</accession>
<dbReference type="GO" id="GO:0006351">
    <property type="term" value="P:DNA-templated transcription"/>
    <property type="evidence" value="ECO:0007669"/>
    <property type="project" value="InterPro"/>
</dbReference>
<protein>
    <submittedName>
        <fullName evidence="10">Fungal-specific transcription factor domain-containing protein</fullName>
    </submittedName>
</protein>
<feature type="region of interest" description="Disordered" evidence="8">
    <location>
        <begin position="319"/>
        <end position="348"/>
    </location>
</feature>
<organism evidence="10 11">
    <name type="scientific">Lophiotrema nucula</name>
    <dbReference type="NCBI Taxonomy" id="690887"/>
    <lineage>
        <taxon>Eukaryota</taxon>
        <taxon>Fungi</taxon>
        <taxon>Dikarya</taxon>
        <taxon>Ascomycota</taxon>
        <taxon>Pezizomycotina</taxon>
        <taxon>Dothideomycetes</taxon>
        <taxon>Pleosporomycetidae</taxon>
        <taxon>Pleosporales</taxon>
        <taxon>Lophiotremataceae</taxon>
        <taxon>Lophiotrema</taxon>
    </lineage>
</organism>
<feature type="compositionally biased region" description="Polar residues" evidence="8">
    <location>
        <begin position="257"/>
        <end position="275"/>
    </location>
</feature>
<proteinExistence type="predicted"/>
<feature type="region of interest" description="Disordered" evidence="8">
    <location>
        <begin position="253"/>
        <end position="277"/>
    </location>
</feature>
<evidence type="ECO:0000256" key="4">
    <source>
        <dbReference type="ARBA" id="ARBA00022771"/>
    </source>
</evidence>
<dbReference type="InterPro" id="IPR036236">
    <property type="entry name" value="Znf_C2H2_sf"/>
</dbReference>
<evidence type="ECO:0000256" key="2">
    <source>
        <dbReference type="ARBA" id="ARBA00022723"/>
    </source>
</evidence>
<feature type="compositionally biased region" description="Low complexity" evidence="8">
    <location>
        <begin position="18"/>
        <end position="31"/>
    </location>
</feature>
<evidence type="ECO:0000256" key="5">
    <source>
        <dbReference type="ARBA" id="ARBA00022833"/>
    </source>
</evidence>
<keyword evidence="2" id="KW-0479">Metal-binding</keyword>
<evidence type="ECO:0000256" key="3">
    <source>
        <dbReference type="ARBA" id="ARBA00022737"/>
    </source>
</evidence>
<dbReference type="GO" id="GO:0000981">
    <property type="term" value="F:DNA-binding transcription factor activity, RNA polymerase II-specific"/>
    <property type="evidence" value="ECO:0007669"/>
    <property type="project" value="InterPro"/>
</dbReference>
<feature type="compositionally biased region" description="Polar residues" evidence="8">
    <location>
        <begin position="326"/>
        <end position="340"/>
    </location>
</feature>
<keyword evidence="11" id="KW-1185">Reference proteome</keyword>
<dbReference type="EMBL" id="ML977328">
    <property type="protein sequence ID" value="KAF2113431.1"/>
    <property type="molecule type" value="Genomic_DNA"/>
</dbReference>
<reference evidence="10" key="1">
    <citation type="journal article" date="2020" name="Stud. Mycol.">
        <title>101 Dothideomycetes genomes: a test case for predicting lifestyles and emergence of pathogens.</title>
        <authorList>
            <person name="Haridas S."/>
            <person name="Albert R."/>
            <person name="Binder M."/>
            <person name="Bloem J."/>
            <person name="Labutti K."/>
            <person name="Salamov A."/>
            <person name="Andreopoulos B."/>
            <person name="Baker S."/>
            <person name="Barry K."/>
            <person name="Bills G."/>
            <person name="Bluhm B."/>
            <person name="Cannon C."/>
            <person name="Castanera R."/>
            <person name="Culley D."/>
            <person name="Daum C."/>
            <person name="Ezra D."/>
            <person name="Gonzalez J."/>
            <person name="Henrissat B."/>
            <person name="Kuo A."/>
            <person name="Liang C."/>
            <person name="Lipzen A."/>
            <person name="Lutzoni F."/>
            <person name="Magnuson J."/>
            <person name="Mondo S."/>
            <person name="Nolan M."/>
            <person name="Ohm R."/>
            <person name="Pangilinan J."/>
            <person name="Park H.-J."/>
            <person name="Ramirez L."/>
            <person name="Alfaro M."/>
            <person name="Sun H."/>
            <person name="Tritt A."/>
            <person name="Yoshinaga Y."/>
            <person name="Zwiers L.-H."/>
            <person name="Turgeon B."/>
            <person name="Goodwin S."/>
            <person name="Spatafora J."/>
            <person name="Crous P."/>
            <person name="Grigoriev I."/>
        </authorList>
    </citation>
    <scope>NUCLEOTIDE SEQUENCE</scope>
    <source>
        <strain evidence="10">CBS 627.86</strain>
    </source>
</reference>
<dbReference type="PROSITE" id="PS50157">
    <property type="entry name" value="ZINC_FINGER_C2H2_2"/>
    <property type="match status" value="2"/>
</dbReference>
<evidence type="ECO:0000256" key="6">
    <source>
        <dbReference type="ARBA" id="ARBA00023242"/>
    </source>
</evidence>